<evidence type="ECO:0000256" key="2">
    <source>
        <dbReference type="SAM" id="Phobius"/>
    </source>
</evidence>
<dbReference type="EMBL" id="CAMXCT020002737">
    <property type="protein sequence ID" value="CAL1153496.1"/>
    <property type="molecule type" value="Genomic_DNA"/>
</dbReference>
<feature type="transmembrane region" description="Helical" evidence="2">
    <location>
        <begin position="1337"/>
        <end position="1360"/>
    </location>
</feature>
<feature type="region of interest" description="Disordered" evidence="1">
    <location>
        <begin position="1454"/>
        <end position="1514"/>
    </location>
</feature>
<organism evidence="3">
    <name type="scientific">Cladocopium goreaui</name>
    <dbReference type="NCBI Taxonomy" id="2562237"/>
    <lineage>
        <taxon>Eukaryota</taxon>
        <taxon>Sar</taxon>
        <taxon>Alveolata</taxon>
        <taxon>Dinophyceae</taxon>
        <taxon>Suessiales</taxon>
        <taxon>Symbiodiniaceae</taxon>
        <taxon>Cladocopium</taxon>
    </lineage>
</organism>
<protein>
    <submittedName>
        <fullName evidence="5">2'-phosphotransferase</fullName>
    </submittedName>
</protein>
<accession>A0A9P1D1C6</accession>
<keyword evidence="2" id="KW-0472">Membrane</keyword>
<sequence length="1643" mass="185637">MSTPDPMATQSPQGSPYGSPHGQAPGVPSQGFQAAFPQGTGLSEMAELARAAINAANNAAEAARAATQASSSTSEKKRDLYHLILRPATFSPSDRAQEVSLWRDWFWGLRQYLLFIDGKYEEDLEYVERSDVQEVVRLEEHFTQFEKLGGKLTDEMWAAVPLKCVSGPLKVHLNLSLNESSSYAKIREVIRAYDTATARLFRCNHHFIPFAASPRLYWYYAYEGGQDQGKEWRSLKLGACENEDQHVPEQPKRVWDLLQVRRKTVQSATEVQGAAQNYEVGKGEVTIIIDSGADAQVFPISMIHCGKSHDGQAVALQDAQGRQIPVAGQRSIAVVLEDVNGAEIEFLDNVIFSSEITQPILSYGRLMHAGWSICAESKCLRNGAFEIPVELQNHSLVVKGHVRAINSVAMPCSFRAVKADLTEGLQNYVDNAFGWSKEGSRWTTLIKKNQEWLMVEFCERVTEMLDPELPIDDVENMCFSAEDGRALEELEALEMEIQPYLDIPMDEELERRGAEVALHPEAQADAGEVHGDDGPGAHQPCDGGRVQDPPLEVEPLQEVQIVVGEVVPAQIEVDGQVLTTLVKAPSDQEKELHALTHTPYAAWCPACLKHRARPDQHRRSGTSHDTPVPVVSMDFAVTKKKDGLDPNPEGAADDKGALWLVLTDRHAGYLGCIPIQSKGQLHYMTHEVLSFVQGLGYSEVGFYGDNEPSIRQILKTIITSRHALGLKTRIYTTKVKDSAGNALAENDIQRIRQLACTLVEDVCERTGLVFPCEHAIWSWAGRRAAWCLNRYQVGKSLTAAYEVTHGKKYAGKTACFAEPVYAYCKGRGKADATWRVGLMLGKTEAQDAWVIGDGVDVMLSRSIRRVDHPWSRFLAYYSGLQTHSFVYQTNFGGRIAPTKHKVDCKPNVKFQKHWNLRQSNHHLELLFLWMNHQKFHSKLSVTKDLLQDDVMANVDEMDLLWSDEPLAGMPQDPDPEVDLLADAVELQRLQKMGVIEVLTPNDAGLSSLTTRMVYDWRIKDWTDPKTGQSRRRWMRRARLVAREYANHRRDDVHSPASNGQIMRLLPAIYLMMLGVEGVSQDQLQIGALDIKDAFLMASQEEPVQITTKKGKFKVLKNLPGQRMAAKAWYDYFADFLEKKGVQFSTENPCLGKRGDKLFILLHVDDMMVSGFKDEAQEISSTVLLPPDEAALFRSMVGSGIYLPQVMKKLVIYRKVSMGNYNHLQIPSYGKGIHHHYDGKWIGQETAFQGQKVVSLFSAESELHGLVSGAVDGIALRVSLEFLLNVKVKENNMTKAKIMRVAKLLQSFVLFSGLEQASGELVPFRMDLETVILYEEKVWFSFEVIFIMLFVVMLAGFFFMYKANRKLQQELQRVQHQQQQMVGRQGELTMEIAMLQIHVNALHVASMRLGGYVDLNVPITERDWDNLRYIERGNRIEDDRVCRRGLRHLRVSTRALRRRRHSTPPAADRHLHADASRSRDGDGTPPEEMTQEEYNRRMESEDPEDWPAEPAEERRRRYMQSTMSECSDPDEWIQMHHGEPGSGLYLQGDEEEHPTEDESPVPSERDTVMSEFMKQEYLEWPSHDFSASHDRAQLSALQWINDFSQRRARAIADGNERLADWCHSKIGLHQPYSRSGTTTLEVQR</sequence>
<evidence type="ECO:0000313" key="5">
    <source>
        <dbReference type="EMBL" id="CAL4787433.1"/>
    </source>
</evidence>
<comment type="caution">
    <text evidence="3">The sequence shown here is derived from an EMBL/GenBank/DDBJ whole genome shotgun (WGS) entry which is preliminary data.</text>
</comment>
<evidence type="ECO:0000313" key="6">
    <source>
        <dbReference type="Proteomes" id="UP001152797"/>
    </source>
</evidence>
<keyword evidence="2" id="KW-1133">Transmembrane helix</keyword>
<feature type="region of interest" description="Disordered" evidence="1">
    <location>
        <begin position="526"/>
        <end position="549"/>
    </location>
</feature>
<dbReference type="EMBL" id="CAMXCT010002737">
    <property type="protein sequence ID" value="CAI4000121.1"/>
    <property type="molecule type" value="Genomic_DNA"/>
</dbReference>
<feature type="compositionally biased region" description="Acidic residues" evidence="1">
    <location>
        <begin position="1547"/>
        <end position="1558"/>
    </location>
</feature>
<feature type="region of interest" description="Disordered" evidence="1">
    <location>
        <begin position="1"/>
        <end position="38"/>
    </location>
</feature>
<evidence type="ECO:0000256" key="1">
    <source>
        <dbReference type="SAM" id="MobiDB-lite"/>
    </source>
</evidence>
<gene>
    <name evidence="3" type="ORF">C1SCF055_LOCUS26264</name>
</gene>
<dbReference type="OrthoDB" id="6780107at2759"/>
<evidence type="ECO:0000313" key="4">
    <source>
        <dbReference type="EMBL" id="CAL1153496.1"/>
    </source>
</evidence>
<evidence type="ECO:0000313" key="3">
    <source>
        <dbReference type="EMBL" id="CAI4000121.1"/>
    </source>
</evidence>
<feature type="compositionally biased region" description="Basic and acidic residues" evidence="1">
    <location>
        <begin position="1466"/>
        <end position="1481"/>
    </location>
</feature>
<reference evidence="3" key="1">
    <citation type="submission" date="2022-10" db="EMBL/GenBank/DDBJ databases">
        <authorList>
            <person name="Chen Y."/>
            <person name="Dougan E. K."/>
            <person name="Chan C."/>
            <person name="Rhodes N."/>
            <person name="Thang M."/>
        </authorList>
    </citation>
    <scope>NUCLEOTIDE SEQUENCE</scope>
</reference>
<reference evidence="4" key="2">
    <citation type="submission" date="2024-04" db="EMBL/GenBank/DDBJ databases">
        <authorList>
            <person name="Chen Y."/>
            <person name="Shah S."/>
            <person name="Dougan E. K."/>
            <person name="Thang M."/>
            <person name="Chan C."/>
        </authorList>
    </citation>
    <scope>NUCLEOTIDE SEQUENCE [LARGE SCALE GENOMIC DNA]</scope>
</reference>
<feature type="region of interest" description="Disordered" evidence="1">
    <location>
        <begin position="1537"/>
        <end position="1562"/>
    </location>
</feature>
<proteinExistence type="predicted"/>
<dbReference type="Proteomes" id="UP001152797">
    <property type="component" value="Unassembled WGS sequence"/>
</dbReference>
<name>A0A9P1D1C6_9DINO</name>
<keyword evidence="6" id="KW-1185">Reference proteome</keyword>
<keyword evidence="2" id="KW-0812">Transmembrane</keyword>
<dbReference type="EMBL" id="CAMXCT030002737">
    <property type="protein sequence ID" value="CAL4787433.1"/>
    <property type="molecule type" value="Genomic_DNA"/>
</dbReference>
<feature type="compositionally biased region" description="Polar residues" evidence="1">
    <location>
        <begin position="1"/>
        <end position="16"/>
    </location>
</feature>